<dbReference type="InterPro" id="IPR036909">
    <property type="entry name" value="Cyt_c-like_dom_sf"/>
</dbReference>
<dbReference type="Pfam" id="PF13517">
    <property type="entry name" value="FG-GAP_3"/>
    <property type="match status" value="1"/>
</dbReference>
<dbReference type="Proteomes" id="UP001598138">
    <property type="component" value="Unassembled WGS sequence"/>
</dbReference>
<dbReference type="PANTHER" id="PTHR44103:SF1">
    <property type="entry name" value="PROPROTEIN CONVERTASE P"/>
    <property type="match status" value="1"/>
</dbReference>
<dbReference type="InterPro" id="IPR009056">
    <property type="entry name" value="Cyt_c-like_dom"/>
</dbReference>
<evidence type="ECO:0000256" key="4">
    <source>
        <dbReference type="ARBA" id="ARBA00023004"/>
    </source>
</evidence>
<protein>
    <submittedName>
        <fullName evidence="7">FG-GAP-like repeat-containing protein</fullName>
    </submittedName>
</protein>
<proteinExistence type="predicted"/>
<comment type="caution">
    <text evidence="7">The sequence shown here is derived from an EMBL/GenBank/DDBJ whole genome shotgun (WGS) entry which is preliminary data.</text>
</comment>
<organism evidence="7 8">
    <name type="scientific">Aquirufa avitistagni</name>
    <dbReference type="NCBI Taxonomy" id="3104728"/>
    <lineage>
        <taxon>Bacteria</taxon>
        <taxon>Pseudomonadati</taxon>
        <taxon>Bacteroidota</taxon>
        <taxon>Cytophagia</taxon>
        <taxon>Cytophagales</taxon>
        <taxon>Flectobacillaceae</taxon>
        <taxon>Aquirufa</taxon>
    </lineage>
</organism>
<dbReference type="PANTHER" id="PTHR44103">
    <property type="entry name" value="PROPROTEIN CONVERTASE P"/>
    <property type="match status" value="1"/>
</dbReference>
<feature type="domain" description="Cytochrome c" evidence="6">
    <location>
        <begin position="22"/>
        <end position="106"/>
    </location>
</feature>
<evidence type="ECO:0000313" key="8">
    <source>
        <dbReference type="Proteomes" id="UP001598138"/>
    </source>
</evidence>
<keyword evidence="2 5" id="KW-0479">Metal-binding</keyword>
<keyword evidence="3" id="KW-0732">Signal</keyword>
<dbReference type="SUPFAM" id="SSF46626">
    <property type="entry name" value="Cytochrome c"/>
    <property type="match status" value="1"/>
</dbReference>
<evidence type="ECO:0000259" key="6">
    <source>
        <dbReference type="PROSITE" id="PS51007"/>
    </source>
</evidence>
<keyword evidence="8" id="KW-1185">Reference proteome</keyword>
<evidence type="ECO:0000256" key="2">
    <source>
        <dbReference type="ARBA" id="ARBA00022723"/>
    </source>
</evidence>
<keyword evidence="4 5" id="KW-0408">Iron</keyword>
<evidence type="ECO:0000313" key="7">
    <source>
        <dbReference type="EMBL" id="MFD3394763.1"/>
    </source>
</evidence>
<dbReference type="InterPro" id="IPR013517">
    <property type="entry name" value="FG-GAP"/>
</dbReference>
<evidence type="ECO:0000256" key="1">
    <source>
        <dbReference type="ARBA" id="ARBA00022617"/>
    </source>
</evidence>
<dbReference type="EMBL" id="JBBKXZ010000003">
    <property type="protein sequence ID" value="MFD3394763.1"/>
    <property type="molecule type" value="Genomic_DNA"/>
</dbReference>
<dbReference type="Gene3D" id="2.130.10.130">
    <property type="entry name" value="Integrin alpha, N-terminal"/>
    <property type="match status" value="1"/>
</dbReference>
<name>A0ABW6DFQ2_9BACT</name>
<gene>
    <name evidence="7" type="ORF">U0R10_09020</name>
</gene>
<evidence type="ECO:0000256" key="5">
    <source>
        <dbReference type="PROSITE-ProRule" id="PRU00433"/>
    </source>
</evidence>
<dbReference type="SUPFAM" id="SSF69318">
    <property type="entry name" value="Integrin alpha N-terminal domain"/>
    <property type="match status" value="1"/>
</dbReference>
<accession>A0ABW6DFQ2</accession>
<dbReference type="PROSITE" id="PS51007">
    <property type="entry name" value="CYTC"/>
    <property type="match status" value="1"/>
</dbReference>
<dbReference type="RefSeq" id="WP_377983639.1">
    <property type="nucleotide sequence ID" value="NZ_JBBKXZ010000003.1"/>
</dbReference>
<sequence>MRIILAIALFSVFSYEFPSCSKDVTEGEALAKQYCQSCHAFPEPGLLPQNVWKYSTLPYMAVMLGVSKEIDQLQKPLSDYAIMRPQSQLIADDDWEKIKEYYLTKAPKELDIPAYAPLAEDQSFSVEDLPVALPKGTIPNFTAVRIDAKNHQIIAGDQSNRVIWVLDAQGKPIRKSENQNALTYIEPWKEQYLYTFIGTTTQANPDVNGSVQVIGKGGPKELLKGLNRPIELKAVDLDGDGQEELITSEFGFMIGGMTVWKQMGSSWTKKVLNAQTGATHVDVRDFNGDGRPDIVALFAQGDERIMLYTNQGGLNFSETRLLRFPSIYGTSSFDMGDVDGDGDLDIVCTAGDNADFSTILKPYHGVYVYTNQGKMTFKQQAFYPQNGATKVMLADVDADGDQDMLSIALFPDVEKRPAEGLIYFKNLGKSFDLKTIPVNHLGRWSVMDIGDLEGDGDLDVVLGSHAVAKFPAGGFDPAWKNSKGILILRNKRK</sequence>
<dbReference type="InterPro" id="IPR028994">
    <property type="entry name" value="Integrin_alpha_N"/>
</dbReference>
<evidence type="ECO:0000256" key="3">
    <source>
        <dbReference type="ARBA" id="ARBA00022729"/>
    </source>
</evidence>
<keyword evidence="1 5" id="KW-0349">Heme</keyword>
<reference evidence="7 8" key="1">
    <citation type="submission" date="2024-03" db="EMBL/GenBank/DDBJ databases">
        <title>Aquirufa genome sequencing.</title>
        <authorList>
            <person name="Pitt A."/>
            <person name="Hahn M.W."/>
        </authorList>
    </citation>
    <scope>NUCLEOTIDE SEQUENCE [LARGE SCALE GENOMIC DNA]</scope>
    <source>
        <strain evidence="7 8">OSTEICH-129V</strain>
    </source>
</reference>